<dbReference type="AlphaFoldDB" id="X0VPC0"/>
<evidence type="ECO:0008006" key="11">
    <source>
        <dbReference type="Google" id="ProtNLM"/>
    </source>
</evidence>
<dbReference type="GO" id="GO:0015031">
    <property type="term" value="P:protein transport"/>
    <property type="evidence" value="ECO:0007669"/>
    <property type="project" value="UniProtKB-KW"/>
</dbReference>
<feature type="transmembrane region" description="Helical" evidence="9">
    <location>
        <begin position="6"/>
        <end position="26"/>
    </location>
</feature>
<dbReference type="PRINTS" id="PR00303">
    <property type="entry name" value="SECYTRNLCASE"/>
</dbReference>
<organism evidence="10">
    <name type="scientific">marine sediment metagenome</name>
    <dbReference type="NCBI Taxonomy" id="412755"/>
    <lineage>
        <taxon>unclassified sequences</taxon>
        <taxon>metagenomes</taxon>
        <taxon>ecological metagenomes</taxon>
    </lineage>
</organism>
<keyword evidence="8 9" id="KW-0472">Membrane</keyword>
<dbReference type="PANTHER" id="PTHR10906">
    <property type="entry name" value="SECY/SEC61-ALPHA FAMILY MEMBER"/>
    <property type="match status" value="1"/>
</dbReference>
<feature type="transmembrane region" description="Helical" evidence="9">
    <location>
        <begin position="192"/>
        <end position="218"/>
    </location>
</feature>
<evidence type="ECO:0000256" key="8">
    <source>
        <dbReference type="ARBA" id="ARBA00023136"/>
    </source>
</evidence>
<dbReference type="InterPro" id="IPR023201">
    <property type="entry name" value="SecY_dom_sf"/>
</dbReference>
<keyword evidence="3" id="KW-0813">Transport</keyword>
<evidence type="ECO:0000256" key="9">
    <source>
        <dbReference type="SAM" id="Phobius"/>
    </source>
</evidence>
<feature type="transmembrane region" description="Helical" evidence="9">
    <location>
        <begin position="46"/>
        <end position="65"/>
    </location>
</feature>
<dbReference type="GO" id="GO:0016020">
    <property type="term" value="C:membrane"/>
    <property type="evidence" value="ECO:0007669"/>
    <property type="project" value="UniProtKB-SubCell"/>
</dbReference>
<gene>
    <name evidence="10" type="ORF">S01H1_39486</name>
</gene>
<sequence>RAGILALGIMPYISAAIIFQMLVAVVPTLERIAKEGESGRRRINQYTRYAAVVLCLVQSLIMTSWLNRSGLVQGHYWSFALMAMVTMTAGTMFLMWMGEQIDEFGLGNGTSLVIMMNILSRMPTAVMRLGQRATWELGGGADQAAIGPERLVLIVGLFVFMIVAVVLVTQAQRRVPMNHARRTREGFSHKSYLPLRVNMSGVIAIIFAQSVMMLPGYFAKIPNPWVSGIFQYFEQGKFFYVTMYMLLIIFFSYFYTAIVFNPVEQANQ</sequence>
<dbReference type="Gene3D" id="1.10.3370.10">
    <property type="entry name" value="SecY subunit domain"/>
    <property type="match status" value="1"/>
</dbReference>
<feature type="non-terminal residue" evidence="10">
    <location>
        <position position="268"/>
    </location>
</feature>
<evidence type="ECO:0000256" key="7">
    <source>
        <dbReference type="ARBA" id="ARBA00023010"/>
    </source>
</evidence>
<evidence type="ECO:0000256" key="2">
    <source>
        <dbReference type="ARBA" id="ARBA00005751"/>
    </source>
</evidence>
<dbReference type="PROSITE" id="PS00756">
    <property type="entry name" value="SECY_2"/>
    <property type="match status" value="1"/>
</dbReference>
<dbReference type="Pfam" id="PF00344">
    <property type="entry name" value="SecY"/>
    <property type="match status" value="1"/>
</dbReference>
<evidence type="ECO:0000256" key="4">
    <source>
        <dbReference type="ARBA" id="ARBA00022692"/>
    </source>
</evidence>
<dbReference type="EMBL" id="BARS01024922">
    <property type="protein sequence ID" value="GAG12957.1"/>
    <property type="molecule type" value="Genomic_DNA"/>
</dbReference>
<evidence type="ECO:0000313" key="10">
    <source>
        <dbReference type="EMBL" id="GAG12957.1"/>
    </source>
</evidence>
<keyword evidence="4 9" id="KW-0812">Transmembrane</keyword>
<evidence type="ECO:0000256" key="6">
    <source>
        <dbReference type="ARBA" id="ARBA00022989"/>
    </source>
</evidence>
<evidence type="ECO:0000256" key="1">
    <source>
        <dbReference type="ARBA" id="ARBA00004141"/>
    </source>
</evidence>
<feature type="transmembrane region" description="Helical" evidence="9">
    <location>
        <begin position="77"/>
        <end position="97"/>
    </location>
</feature>
<feature type="transmembrane region" description="Helical" evidence="9">
    <location>
        <begin position="109"/>
        <end position="131"/>
    </location>
</feature>
<keyword evidence="7" id="KW-0811">Translocation</keyword>
<feature type="non-terminal residue" evidence="10">
    <location>
        <position position="1"/>
    </location>
</feature>
<keyword evidence="6 9" id="KW-1133">Transmembrane helix</keyword>
<protein>
    <recommendedName>
        <fullName evidence="11">Translocon Sec61/SecY plug domain-containing protein</fullName>
    </recommendedName>
</protein>
<dbReference type="InterPro" id="IPR030659">
    <property type="entry name" value="SecY_CS"/>
</dbReference>
<name>X0VPC0_9ZZZZ</name>
<comment type="caution">
    <text evidence="10">The sequence shown here is derived from an EMBL/GenBank/DDBJ whole genome shotgun (WGS) entry which is preliminary data.</text>
</comment>
<feature type="transmembrane region" description="Helical" evidence="9">
    <location>
        <begin position="238"/>
        <end position="260"/>
    </location>
</feature>
<reference evidence="10" key="1">
    <citation type="journal article" date="2014" name="Front. Microbiol.">
        <title>High frequency of phylogenetically diverse reductive dehalogenase-homologous genes in deep subseafloor sedimentary metagenomes.</title>
        <authorList>
            <person name="Kawai M."/>
            <person name="Futagami T."/>
            <person name="Toyoda A."/>
            <person name="Takaki Y."/>
            <person name="Nishi S."/>
            <person name="Hori S."/>
            <person name="Arai W."/>
            <person name="Tsubouchi T."/>
            <person name="Morono Y."/>
            <person name="Uchiyama I."/>
            <person name="Ito T."/>
            <person name="Fujiyama A."/>
            <person name="Inagaki F."/>
            <person name="Takami H."/>
        </authorList>
    </citation>
    <scope>NUCLEOTIDE SEQUENCE</scope>
    <source>
        <strain evidence="10">Expedition CK06-06</strain>
    </source>
</reference>
<evidence type="ECO:0000256" key="5">
    <source>
        <dbReference type="ARBA" id="ARBA00022927"/>
    </source>
</evidence>
<proteinExistence type="inferred from homology"/>
<dbReference type="SUPFAM" id="SSF103491">
    <property type="entry name" value="Preprotein translocase SecY subunit"/>
    <property type="match status" value="1"/>
</dbReference>
<comment type="similarity">
    <text evidence="2">Belongs to the SecY/SEC61-alpha family.</text>
</comment>
<comment type="subcellular location">
    <subcellularLocation>
        <location evidence="1">Membrane</location>
        <topology evidence="1">Multi-pass membrane protein</topology>
    </subcellularLocation>
</comment>
<accession>X0VPC0</accession>
<dbReference type="InterPro" id="IPR002208">
    <property type="entry name" value="SecY/SEC61-alpha"/>
</dbReference>
<evidence type="ECO:0000256" key="3">
    <source>
        <dbReference type="ARBA" id="ARBA00022448"/>
    </source>
</evidence>
<feature type="transmembrane region" description="Helical" evidence="9">
    <location>
        <begin position="151"/>
        <end position="171"/>
    </location>
</feature>
<keyword evidence="5" id="KW-0653">Protein transport</keyword>